<feature type="transmembrane region" description="Helical" evidence="1">
    <location>
        <begin position="25"/>
        <end position="46"/>
    </location>
</feature>
<dbReference type="InterPro" id="IPR019425">
    <property type="entry name" value="7TM_GPCR_serpentine_rcpt_Srt"/>
</dbReference>
<keyword evidence="3" id="KW-1185">Reference proteome</keyword>
<dbReference type="PANTHER" id="PTHR23021">
    <property type="entry name" value="SERPENTINE RECEPTOR, CLASS T"/>
    <property type="match status" value="1"/>
</dbReference>
<name>A0AAD5QZ00_PARTN</name>
<feature type="transmembrane region" description="Helical" evidence="1">
    <location>
        <begin position="112"/>
        <end position="133"/>
    </location>
</feature>
<sequence>MAHQAIHPSGSVDCDFTVFKDNRTYVVLLIPFVYFLYFMLFTPPLLFNSDYMAWFFATFAPNTDPEDFYNYPHTANNLFIVVMTCLLYVKYSKELLRNLKISTGLTWAQKSFFIQSSLICLANLVAALIYVYMQFFATASYLVLIGHICWQLGHGFPAFVYLLLNRTIQREVFEMLGFRKRRIATVTPLAAHTSTRGQHTDG</sequence>
<accession>A0AAD5QZ00</accession>
<organism evidence="2 3">
    <name type="scientific">Parelaphostrongylus tenuis</name>
    <name type="common">Meningeal worm</name>
    <dbReference type="NCBI Taxonomy" id="148309"/>
    <lineage>
        <taxon>Eukaryota</taxon>
        <taxon>Metazoa</taxon>
        <taxon>Ecdysozoa</taxon>
        <taxon>Nematoda</taxon>
        <taxon>Chromadorea</taxon>
        <taxon>Rhabditida</taxon>
        <taxon>Rhabditina</taxon>
        <taxon>Rhabditomorpha</taxon>
        <taxon>Strongyloidea</taxon>
        <taxon>Metastrongylidae</taxon>
        <taxon>Parelaphostrongylus</taxon>
    </lineage>
</organism>
<dbReference type="EMBL" id="JAHQIW010005573">
    <property type="protein sequence ID" value="KAJ1366510.1"/>
    <property type="molecule type" value="Genomic_DNA"/>
</dbReference>
<keyword evidence="1" id="KW-0472">Membrane</keyword>
<protein>
    <submittedName>
        <fullName evidence="2">Uncharacterized protein</fullName>
    </submittedName>
</protein>
<evidence type="ECO:0000313" key="2">
    <source>
        <dbReference type="EMBL" id="KAJ1366510.1"/>
    </source>
</evidence>
<gene>
    <name evidence="2" type="ORF">KIN20_027187</name>
</gene>
<evidence type="ECO:0000313" key="3">
    <source>
        <dbReference type="Proteomes" id="UP001196413"/>
    </source>
</evidence>
<dbReference type="Pfam" id="PF10321">
    <property type="entry name" value="7TM_GPCR_Srt"/>
    <property type="match status" value="1"/>
</dbReference>
<feature type="transmembrane region" description="Helical" evidence="1">
    <location>
        <begin position="139"/>
        <end position="164"/>
    </location>
</feature>
<keyword evidence="1" id="KW-1133">Transmembrane helix</keyword>
<reference evidence="2" key="1">
    <citation type="submission" date="2021-06" db="EMBL/GenBank/DDBJ databases">
        <title>Parelaphostrongylus tenuis whole genome reference sequence.</title>
        <authorList>
            <person name="Garwood T.J."/>
            <person name="Larsen P.A."/>
            <person name="Fountain-Jones N.M."/>
            <person name="Garbe J.R."/>
            <person name="Macchietto M.G."/>
            <person name="Kania S.A."/>
            <person name="Gerhold R.W."/>
            <person name="Richards J.E."/>
            <person name="Wolf T.M."/>
        </authorList>
    </citation>
    <scope>NUCLEOTIDE SEQUENCE</scope>
    <source>
        <strain evidence="2">MNPRO001-30</strain>
        <tissue evidence="2">Meninges</tissue>
    </source>
</reference>
<keyword evidence="1" id="KW-0812">Transmembrane</keyword>
<dbReference type="PANTHER" id="PTHR23021:SF11">
    <property type="entry name" value="SERPENTINE RECEPTOR, CLASS T"/>
    <property type="match status" value="1"/>
</dbReference>
<comment type="caution">
    <text evidence="2">The sequence shown here is derived from an EMBL/GenBank/DDBJ whole genome shotgun (WGS) entry which is preliminary data.</text>
</comment>
<evidence type="ECO:0000256" key="1">
    <source>
        <dbReference type="SAM" id="Phobius"/>
    </source>
</evidence>
<dbReference type="AlphaFoldDB" id="A0AAD5QZ00"/>
<dbReference type="Proteomes" id="UP001196413">
    <property type="component" value="Unassembled WGS sequence"/>
</dbReference>
<feature type="transmembrane region" description="Helical" evidence="1">
    <location>
        <begin position="74"/>
        <end position="91"/>
    </location>
</feature>
<proteinExistence type="predicted"/>
<dbReference type="SUPFAM" id="SSF81321">
    <property type="entry name" value="Family A G protein-coupled receptor-like"/>
    <property type="match status" value="1"/>
</dbReference>